<dbReference type="AlphaFoldDB" id="A0A5C4J009"/>
<evidence type="ECO:0000313" key="2">
    <source>
        <dbReference type="Proteomes" id="UP000309174"/>
    </source>
</evidence>
<gene>
    <name evidence="1" type="ORF">ETD83_38460</name>
</gene>
<organism evidence="1 2">
    <name type="scientific">Actinomadura soli</name>
    <dbReference type="NCBI Taxonomy" id="2508997"/>
    <lineage>
        <taxon>Bacteria</taxon>
        <taxon>Bacillati</taxon>
        <taxon>Actinomycetota</taxon>
        <taxon>Actinomycetes</taxon>
        <taxon>Streptosporangiales</taxon>
        <taxon>Thermomonosporaceae</taxon>
        <taxon>Actinomadura</taxon>
    </lineage>
</organism>
<sequence>MTKSVERSAKVRISTEVDALYIQLADDILPGESVKNESFRVRTRNLEVIFDFSVDDHLLGIEILGGWGLLKD</sequence>
<evidence type="ECO:0000313" key="1">
    <source>
        <dbReference type="EMBL" id="TMQ89766.1"/>
    </source>
</evidence>
<name>A0A5C4J009_9ACTN</name>
<dbReference type="EMBL" id="VCKW01000374">
    <property type="protein sequence ID" value="TMQ89766.1"/>
    <property type="molecule type" value="Genomic_DNA"/>
</dbReference>
<dbReference type="OrthoDB" id="9963190at2"/>
<dbReference type="Pfam" id="PF10049">
    <property type="entry name" value="DUF2283"/>
    <property type="match status" value="1"/>
</dbReference>
<keyword evidence="2" id="KW-1185">Reference proteome</keyword>
<protein>
    <submittedName>
        <fullName evidence="1">DUF2283 domain-containing protein</fullName>
    </submittedName>
</protein>
<dbReference type="InterPro" id="IPR019270">
    <property type="entry name" value="DUF2283"/>
</dbReference>
<accession>A0A5C4J009</accession>
<reference evidence="1 2" key="1">
    <citation type="submission" date="2019-05" db="EMBL/GenBank/DDBJ databases">
        <title>Draft genome sequence of Actinomadura sp. 14C53.</title>
        <authorList>
            <person name="Saricaoglu S."/>
            <person name="Isik K."/>
        </authorList>
    </citation>
    <scope>NUCLEOTIDE SEQUENCE [LARGE SCALE GENOMIC DNA]</scope>
    <source>
        <strain evidence="1 2">14C53</strain>
    </source>
</reference>
<proteinExistence type="predicted"/>
<dbReference type="Proteomes" id="UP000309174">
    <property type="component" value="Unassembled WGS sequence"/>
</dbReference>
<comment type="caution">
    <text evidence="1">The sequence shown here is derived from an EMBL/GenBank/DDBJ whole genome shotgun (WGS) entry which is preliminary data.</text>
</comment>